<dbReference type="GO" id="GO:0003964">
    <property type="term" value="F:RNA-directed DNA polymerase activity"/>
    <property type="evidence" value="ECO:0007669"/>
    <property type="project" value="UniProtKB-KW"/>
</dbReference>
<organism evidence="3 4">
    <name type="scientific">Tanacetum coccineum</name>
    <dbReference type="NCBI Taxonomy" id="301880"/>
    <lineage>
        <taxon>Eukaryota</taxon>
        <taxon>Viridiplantae</taxon>
        <taxon>Streptophyta</taxon>
        <taxon>Embryophyta</taxon>
        <taxon>Tracheophyta</taxon>
        <taxon>Spermatophyta</taxon>
        <taxon>Magnoliopsida</taxon>
        <taxon>eudicotyledons</taxon>
        <taxon>Gunneridae</taxon>
        <taxon>Pentapetalae</taxon>
        <taxon>asterids</taxon>
        <taxon>campanulids</taxon>
        <taxon>Asterales</taxon>
        <taxon>Asteraceae</taxon>
        <taxon>Asteroideae</taxon>
        <taxon>Anthemideae</taxon>
        <taxon>Anthemidinae</taxon>
        <taxon>Tanacetum</taxon>
    </lineage>
</organism>
<dbReference type="PANTHER" id="PTHR45835:SF99">
    <property type="entry name" value="CHROMO DOMAIN-CONTAINING PROTEIN-RELATED"/>
    <property type="match status" value="1"/>
</dbReference>
<feature type="domain" description="Integrase zinc-binding" evidence="1">
    <location>
        <begin position="173"/>
        <end position="228"/>
    </location>
</feature>
<protein>
    <submittedName>
        <fullName evidence="3">Reverse transcriptase domain-containing protein</fullName>
    </submittedName>
</protein>
<dbReference type="InterPro" id="IPR012337">
    <property type="entry name" value="RNaseH-like_sf"/>
</dbReference>
<keyword evidence="3" id="KW-0695">RNA-directed DNA polymerase</keyword>
<evidence type="ECO:0000259" key="1">
    <source>
        <dbReference type="Pfam" id="PF17921"/>
    </source>
</evidence>
<reference evidence="3" key="1">
    <citation type="journal article" date="2022" name="Int. J. Mol. Sci.">
        <title>Draft Genome of Tanacetum Coccineum: Genomic Comparison of Closely Related Tanacetum-Family Plants.</title>
        <authorList>
            <person name="Yamashiro T."/>
            <person name="Shiraishi A."/>
            <person name="Nakayama K."/>
            <person name="Satake H."/>
        </authorList>
    </citation>
    <scope>NUCLEOTIDE SEQUENCE</scope>
</reference>
<dbReference type="Gene3D" id="1.10.340.70">
    <property type="match status" value="1"/>
</dbReference>
<keyword evidence="3" id="KW-0548">Nucleotidyltransferase</keyword>
<dbReference type="PANTHER" id="PTHR45835">
    <property type="entry name" value="YALI0A06105P"/>
    <property type="match status" value="1"/>
</dbReference>
<feature type="domain" description="Tf2-1-like SH3-like" evidence="2">
    <location>
        <begin position="384"/>
        <end position="448"/>
    </location>
</feature>
<reference evidence="3" key="2">
    <citation type="submission" date="2022-01" db="EMBL/GenBank/DDBJ databases">
        <authorList>
            <person name="Yamashiro T."/>
            <person name="Shiraishi A."/>
            <person name="Satake H."/>
            <person name="Nakayama K."/>
        </authorList>
    </citation>
    <scope>NUCLEOTIDE SEQUENCE</scope>
</reference>
<keyword evidence="4" id="KW-1185">Reference proteome</keyword>
<dbReference type="InterPro" id="IPR056924">
    <property type="entry name" value="SH3_Tf2-1"/>
</dbReference>
<dbReference type="SUPFAM" id="SSF53098">
    <property type="entry name" value="Ribonuclease H-like"/>
    <property type="match status" value="1"/>
</dbReference>
<evidence type="ECO:0000313" key="4">
    <source>
        <dbReference type="Proteomes" id="UP001151760"/>
    </source>
</evidence>
<dbReference type="Pfam" id="PF24626">
    <property type="entry name" value="SH3_Tf2-1"/>
    <property type="match status" value="1"/>
</dbReference>
<accession>A0ABQ5GAG0</accession>
<evidence type="ECO:0000259" key="2">
    <source>
        <dbReference type="Pfam" id="PF24626"/>
    </source>
</evidence>
<proteinExistence type="predicted"/>
<dbReference type="Proteomes" id="UP001151760">
    <property type="component" value="Unassembled WGS sequence"/>
</dbReference>
<sequence length="484" mass="56798">MKHAQPRNESHKPIKSRKLEEEFLNHAMIGAYADKYTAWSHELARLMPHMVTPESKRINHYIRGLAPAIRGTTETRAVSKFHYPTERFGCSWRTSRREPEPVEGHESRRAETRRHPHYLFPSVMPIAKSPYRLAPTADERTVKTQLKGALRQRRKEDNKLYFVEQIWVPTYGNLRTLIIDEVHATNYFVHPGADKMYYDLRDLYWWPGLKKDIAMYVSKCLTYSKVKSDHKKPLGLLQQPKIPEWKWEKINMDFITKLLRTSSGHDAIWVIVYRLTKSAHFLALGEDYKMERFARFKLQLILVEYGILIYHSSVKCAPFEALYGRKCRMPIAWAEVGESKLIRPEIIQETTDKIVQIKERLKTARDRQKSYADNRRKSLEFSVGDKVLLKVSPLKGVVCFSKRNKLSPRYVRPFKIVKQVGPVAYRLRLSRELLGIHDTFHVSNPKKCLADINLHVPLEKIKIDNEIHFVEKPIEVMDREVKKS</sequence>
<dbReference type="EMBL" id="BQNB010018252">
    <property type="protein sequence ID" value="GJT72374.1"/>
    <property type="molecule type" value="Genomic_DNA"/>
</dbReference>
<comment type="caution">
    <text evidence="3">The sequence shown here is derived from an EMBL/GenBank/DDBJ whole genome shotgun (WGS) entry which is preliminary data.</text>
</comment>
<evidence type="ECO:0000313" key="3">
    <source>
        <dbReference type="EMBL" id="GJT72374.1"/>
    </source>
</evidence>
<dbReference type="InterPro" id="IPR041588">
    <property type="entry name" value="Integrase_H2C2"/>
</dbReference>
<gene>
    <name evidence="3" type="ORF">Tco_1031660</name>
</gene>
<keyword evidence="3" id="KW-0808">Transferase</keyword>
<dbReference type="Pfam" id="PF17921">
    <property type="entry name" value="Integrase_H2C2"/>
    <property type="match status" value="1"/>
</dbReference>
<name>A0ABQ5GAG0_9ASTR</name>